<feature type="domain" description="NAD(P)-binding" evidence="8">
    <location>
        <begin position="5"/>
        <end position="333"/>
    </location>
</feature>
<evidence type="ECO:0000256" key="2">
    <source>
        <dbReference type="ARBA" id="ARBA00001937"/>
    </source>
</evidence>
<dbReference type="InterPro" id="IPR016040">
    <property type="entry name" value="NAD(P)-bd_dom"/>
</dbReference>
<dbReference type="PANTHER" id="PTHR43715">
    <property type="entry name" value="GDP-MANNOSE 4,6-DEHYDRATASE"/>
    <property type="match status" value="1"/>
</dbReference>
<comment type="function">
    <text evidence="6 7">Catalyzes the conversion of GDP-D-mannose to GDP-4-dehydro-6-deoxy-D-mannose.</text>
</comment>
<sequence>MKKALITGITGQDGSYLAELLLKKGYEVHGIIRRSSSFNTGRIDAIYRDPHETGVRLFLHYGDLNDASSINKVLRDVRPDEIYNLGAQSHVRVSFDVPEYTGEVDALGAVRILEGIRETGLNTKFYQASSSELYGKVVETPQKETTPFYPRSPYACAKAYSFYITVNYRESYGLFACNGILFNHESPRRGETFVTRKITRAAGRIKTGLQERLYLGNLDAKRDWGFAGDYVEAMWLMLQQTEPDDYVVATGETWSVREFAERVFARLDMPISWQGIGVAEKGIDSKTGKVLIEIDPKYFRPAEVDLLLGDATKARTKLGWQPKTDFDALVEMMVVEDLALAEREKRANG</sequence>
<evidence type="ECO:0000313" key="9">
    <source>
        <dbReference type="EMBL" id="MBT0663027.1"/>
    </source>
</evidence>
<comment type="similarity">
    <text evidence="3 7">Belongs to the NAD(P)-dependent epimerase/dehydratase family. GDP-mannose 4,6-dehydratase subfamily.</text>
</comment>
<reference evidence="9 10" key="1">
    <citation type="submission" date="2021-05" db="EMBL/GenBank/DDBJ databases">
        <title>The draft genome of Geobacter pelophilus DSM 12255.</title>
        <authorList>
            <person name="Xu Z."/>
            <person name="Masuda Y."/>
            <person name="Itoh H."/>
            <person name="Senoo K."/>
        </authorList>
    </citation>
    <scope>NUCLEOTIDE SEQUENCE [LARGE SCALE GENOMIC DNA]</scope>
    <source>
        <strain evidence="9 10">DSM 12255</strain>
    </source>
</reference>
<dbReference type="RefSeq" id="WP_214169804.1">
    <property type="nucleotide sequence ID" value="NZ_JAHCVJ010000001.1"/>
</dbReference>
<dbReference type="PANTHER" id="PTHR43715:SF1">
    <property type="entry name" value="GDP-MANNOSE 4,6 DEHYDRATASE"/>
    <property type="match status" value="1"/>
</dbReference>
<dbReference type="FunFam" id="3.40.50.720:FF:000924">
    <property type="entry name" value="GDP-mannose 4,6 dehydratase"/>
    <property type="match status" value="1"/>
</dbReference>
<evidence type="ECO:0000256" key="1">
    <source>
        <dbReference type="ARBA" id="ARBA00000188"/>
    </source>
</evidence>
<dbReference type="Pfam" id="PF16363">
    <property type="entry name" value="GDP_Man_Dehyd"/>
    <property type="match status" value="1"/>
</dbReference>
<dbReference type="HAMAP" id="MF_00955">
    <property type="entry name" value="GDP_Man_dehydratase"/>
    <property type="match status" value="1"/>
</dbReference>
<dbReference type="EC" id="4.2.1.47" evidence="4 7"/>
<evidence type="ECO:0000259" key="8">
    <source>
        <dbReference type="Pfam" id="PF16363"/>
    </source>
</evidence>
<dbReference type="Gene3D" id="3.40.50.720">
    <property type="entry name" value="NAD(P)-binding Rossmann-like Domain"/>
    <property type="match status" value="1"/>
</dbReference>
<evidence type="ECO:0000256" key="4">
    <source>
        <dbReference type="ARBA" id="ARBA00011989"/>
    </source>
</evidence>
<dbReference type="Proteomes" id="UP000811899">
    <property type="component" value="Unassembled WGS sequence"/>
</dbReference>
<name>A0AAW4L0I4_9BACT</name>
<accession>A0AAW4L0I4</accession>
<dbReference type="Gene3D" id="3.90.25.10">
    <property type="entry name" value="UDP-galactose 4-epimerase, domain 1"/>
    <property type="match status" value="1"/>
</dbReference>
<dbReference type="EMBL" id="JAHCVJ010000001">
    <property type="protein sequence ID" value="MBT0663027.1"/>
    <property type="molecule type" value="Genomic_DNA"/>
</dbReference>
<evidence type="ECO:0000256" key="6">
    <source>
        <dbReference type="ARBA" id="ARBA00059383"/>
    </source>
</evidence>
<evidence type="ECO:0000256" key="7">
    <source>
        <dbReference type="HAMAP-Rule" id="MF_00955"/>
    </source>
</evidence>
<protein>
    <recommendedName>
        <fullName evidence="4 7">GDP-mannose 4,6-dehydratase</fullName>
        <ecNumber evidence="4 7">4.2.1.47</ecNumber>
    </recommendedName>
    <alternativeName>
        <fullName evidence="7">GDP-D-mannose dehydratase</fullName>
    </alternativeName>
</protein>
<keyword evidence="7" id="KW-0521">NADP</keyword>
<evidence type="ECO:0000313" key="10">
    <source>
        <dbReference type="Proteomes" id="UP000811899"/>
    </source>
</evidence>
<gene>
    <name evidence="7 9" type="primary">gmd</name>
    <name evidence="9" type="ORF">KI809_01835</name>
</gene>
<dbReference type="GO" id="GO:0070401">
    <property type="term" value="F:NADP+ binding"/>
    <property type="evidence" value="ECO:0007669"/>
    <property type="project" value="UniProtKB-UniRule"/>
</dbReference>
<dbReference type="InterPro" id="IPR036291">
    <property type="entry name" value="NAD(P)-bd_dom_sf"/>
</dbReference>
<evidence type="ECO:0000256" key="3">
    <source>
        <dbReference type="ARBA" id="ARBA00009263"/>
    </source>
</evidence>
<comment type="caution">
    <text evidence="7">Lacks conserved residue(s) required for the propagation of feature annotation.</text>
</comment>
<dbReference type="NCBIfam" id="TIGR01472">
    <property type="entry name" value="gmd"/>
    <property type="match status" value="1"/>
</dbReference>
<organism evidence="9 10">
    <name type="scientific">Geoanaerobacter pelophilus</name>
    <dbReference type="NCBI Taxonomy" id="60036"/>
    <lineage>
        <taxon>Bacteria</taxon>
        <taxon>Pseudomonadati</taxon>
        <taxon>Thermodesulfobacteriota</taxon>
        <taxon>Desulfuromonadia</taxon>
        <taxon>Geobacterales</taxon>
        <taxon>Geobacteraceae</taxon>
        <taxon>Geoanaerobacter</taxon>
    </lineage>
</organism>
<dbReference type="GO" id="GO:0042351">
    <property type="term" value="P:'de novo' GDP-L-fucose biosynthetic process"/>
    <property type="evidence" value="ECO:0007669"/>
    <property type="project" value="TreeGrafter"/>
</dbReference>
<keyword evidence="5 7" id="KW-0456">Lyase</keyword>
<comment type="catalytic activity">
    <reaction evidence="1 7">
        <text>GDP-alpha-D-mannose = GDP-4-dehydro-alpha-D-rhamnose + H2O</text>
        <dbReference type="Rhea" id="RHEA:23820"/>
        <dbReference type="ChEBI" id="CHEBI:15377"/>
        <dbReference type="ChEBI" id="CHEBI:57527"/>
        <dbReference type="ChEBI" id="CHEBI:57964"/>
        <dbReference type="EC" id="4.2.1.47"/>
    </reaction>
</comment>
<keyword evidence="10" id="KW-1185">Reference proteome</keyword>
<dbReference type="AlphaFoldDB" id="A0AAW4L0I4"/>
<dbReference type="GO" id="GO:0008446">
    <property type="term" value="F:GDP-mannose 4,6-dehydratase activity"/>
    <property type="evidence" value="ECO:0007669"/>
    <property type="project" value="UniProtKB-UniRule"/>
</dbReference>
<dbReference type="CDD" id="cd05260">
    <property type="entry name" value="GDP_MD_SDR_e"/>
    <property type="match status" value="1"/>
</dbReference>
<comment type="cofactor">
    <cofactor evidence="2 7">
        <name>NADP(+)</name>
        <dbReference type="ChEBI" id="CHEBI:58349"/>
    </cofactor>
</comment>
<proteinExistence type="inferred from homology"/>
<comment type="caution">
    <text evidence="9">The sequence shown here is derived from an EMBL/GenBank/DDBJ whole genome shotgun (WGS) entry which is preliminary data.</text>
</comment>
<dbReference type="SUPFAM" id="SSF51735">
    <property type="entry name" value="NAD(P)-binding Rossmann-fold domains"/>
    <property type="match status" value="1"/>
</dbReference>
<dbReference type="InterPro" id="IPR006368">
    <property type="entry name" value="GDP_Man_deHydtase"/>
</dbReference>
<evidence type="ECO:0000256" key="5">
    <source>
        <dbReference type="ARBA" id="ARBA00023239"/>
    </source>
</evidence>